<dbReference type="GeneID" id="97604363"/>
<feature type="domain" description="HNH nuclease" evidence="1">
    <location>
        <begin position="274"/>
        <end position="335"/>
    </location>
</feature>
<protein>
    <recommendedName>
        <fullName evidence="1">HNH nuclease domain-containing protein</fullName>
    </recommendedName>
</protein>
<proteinExistence type="predicted"/>
<dbReference type="RefSeq" id="WP_004161076.1">
    <property type="nucleotide sequence ID" value="NZ_BAYW01000001.1"/>
</dbReference>
<organism evidence="2 3">
    <name type="scientific">Erwinia amylovora NBRC 12687 = CFBP 1232</name>
    <dbReference type="NCBI Taxonomy" id="1219359"/>
    <lineage>
        <taxon>Bacteria</taxon>
        <taxon>Pseudomonadati</taxon>
        <taxon>Pseudomonadota</taxon>
        <taxon>Gammaproteobacteria</taxon>
        <taxon>Enterobacterales</taxon>
        <taxon>Erwiniaceae</taxon>
        <taxon>Erwinia</taxon>
    </lineage>
</organism>
<gene>
    <name evidence="2" type="ORF">BN437_3757</name>
</gene>
<dbReference type="EMBL" id="CAPB01000041">
    <property type="protein sequence ID" value="CCO95655.1"/>
    <property type="molecule type" value="Genomic_DNA"/>
</dbReference>
<name>A0A831A7C0_ERWAM</name>
<dbReference type="InterPro" id="IPR003615">
    <property type="entry name" value="HNH_nuc"/>
</dbReference>
<sequence length="404" mass="46243">MKSKNPLFTIKRKSQKGKFLFSDVFSNDVLTDICYRITGRKDYHVTYDNDSYNKGRLARLEFNGKTNYISISESNAEGRNSSFQSATSALVAYHNDSSRNKEVFFYFVNHEGNIKTKYFNFMYRLMATAGFVFLNDDIAVGKKITHFNNIDDLILNKDSLRSKNKANNSSYITINDKNITQIYAKTYGANKKESTLMCLALANLDCKRVELIQVSEGSLTKLPKPDLSVIQREINILEIQSDKDMERDEFIKNDSLRSPTFIYNLLNKIGQKKCSFCDCEIPQIIQGAHIWPVSEIKKINLSDDEKLKHALSENNGIWLCENHHKLYDRNIIVINENGGILVKNSILKSHKNYINKITTNKSLPNSILSNDLILYINKRNASIEGMNNDFILIAARNNAPLQNL</sequence>
<dbReference type="AlphaFoldDB" id="A0A831A7C0"/>
<reference evidence="2 3" key="1">
    <citation type="submission" date="2012-11" db="EMBL/GenBank/DDBJ databases">
        <authorList>
            <person name="Linke B."/>
        </authorList>
    </citation>
    <scope>NUCLEOTIDE SEQUENCE [LARGE SCALE GENOMIC DNA]</scope>
    <source>
        <strain evidence="3">CFBP 1232</strain>
    </source>
</reference>
<evidence type="ECO:0000313" key="2">
    <source>
        <dbReference type="EMBL" id="CCO95655.1"/>
    </source>
</evidence>
<evidence type="ECO:0000259" key="1">
    <source>
        <dbReference type="Pfam" id="PF13391"/>
    </source>
</evidence>
<dbReference type="Pfam" id="PF13391">
    <property type="entry name" value="HNH_2"/>
    <property type="match status" value="1"/>
</dbReference>
<evidence type="ECO:0000313" key="3">
    <source>
        <dbReference type="Proteomes" id="UP000013111"/>
    </source>
</evidence>
<reference evidence="2 3" key="2">
    <citation type="submission" date="2013-04" db="EMBL/GenBank/DDBJ databases">
        <title>Comparative genomics of 12 strains of Erwinia amylovora identifies a pan-genome with a large conserved core and provides insights into host specificity.</title>
        <authorList>
            <person name="Mann R.A."/>
            <person name="Smits T.H.M."/>
            <person name="Buehlmann A."/>
            <person name="Blom J."/>
            <person name="Goesmann A."/>
            <person name="Frey J.E."/>
            <person name="Plummer K.M."/>
            <person name="Beer S.V."/>
            <person name="Luck J."/>
            <person name="Duffy B."/>
            <person name="Rodoni B."/>
        </authorList>
    </citation>
    <scope>NUCLEOTIDE SEQUENCE [LARGE SCALE GENOMIC DNA]</scope>
    <source>
        <strain evidence="3">CFBP 1232</strain>
    </source>
</reference>
<comment type="caution">
    <text evidence="2">The sequence shown here is derived from an EMBL/GenBank/DDBJ whole genome shotgun (WGS) entry which is preliminary data.</text>
</comment>
<accession>A0A831A7C0</accession>
<dbReference type="Proteomes" id="UP000013111">
    <property type="component" value="Unassembled WGS sequence"/>
</dbReference>